<name>L7SWS3_9ACTN</name>
<organism evidence="3">
    <name type="scientific">Nonomuraea spiralis</name>
    <dbReference type="NCBI Taxonomy" id="46182"/>
    <lineage>
        <taxon>Bacteria</taxon>
        <taxon>Bacillati</taxon>
        <taxon>Actinomycetota</taxon>
        <taxon>Actinomycetes</taxon>
        <taxon>Streptosporangiales</taxon>
        <taxon>Streptosporangiaceae</taxon>
        <taxon>Nonomuraea</taxon>
    </lineage>
</organism>
<dbReference type="PANTHER" id="PTHR43747:SF5">
    <property type="entry name" value="FAD-BINDING DOMAIN-CONTAINING PROTEIN"/>
    <property type="match status" value="1"/>
</dbReference>
<evidence type="ECO:0000256" key="1">
    <source>
        <dbReference type="ARBA" id="ARBA00023002"/>
    </source>
</evidence>
<keyword evidence="1" id="KW-0560">Oxidoreductase</keyword>
<dbReference type="EMBL" id="JX424761">
    <property type="protein sequence ID" value="AGC24267.1"/>
    <property type="molecule type" value="Genomic_DNA"/>
</dbReference>
<dbReference type="InterPro" id="IPR050816">
    <property type="entry name" value="Flavin-dep_Halogenase_NPB"/>
</dbReference>
<dbReference type="PANTHER" id="PTHR43747">
    <property type="entry name" value="FAD-BINDING PROTEIN"/>
    <property type="match status" value="1"/>
</dbReference>
<proteinExistence type="inferred from homology"/>
<dbReference type="AlphaFoldDB" id="L7SWS3"/>
<gene>
    <name evidence="3" type="primary">prlM</name>
</gene>
<evidence type="ECO:0000256" key="2">
    <source>
        <dbReference type="ARBA" id="ARBA00038396"/>
    </source>
</evidence>
<comment type="similarity">
    <text evidence="2">Belongs to the flavin-dependent halogenase family. Bacterial tryptophan halogenase subfamily.</text>
</comment>
<accession>L7SWS3</accession>
<reference evidence="3" key="1">
    <citation type="submission" date="2012-07" db="EMBL/GenBank/DDBJ databases">
        <title>Isolation and Characterization of the Pyralomicin Biosynthetic Gene Cluster from Nonomuraea spiralis IMC A-0156.</title>
        <authorList>
            <person name="Flatt P.M."/>
            <person name="Wu X."/>
            <person name="Walters M."/>
            <person name="Perry S."/>
            <person name="Mahmud T."/>
        </authorList>
    </citation>
    <scope>NUCLEOTIDE SEQUENCE</scope>
    <source>
        <strain evidence="3">IMC A-0156</strain>
    </source>
</reference>
<dbReference type="Gene3D" id="3.50.50.60">
    <property type="entry name" value="FAD/NAD(P)-binding domain"/>
    <property type="match status" value="1"/>
</dbReference>
<sequence length="544" mass="60498">MTVETPSTPFDVAVLGTHLGCAMLAAILAKQGVRVLLVDAAPGQEEFAGETTVPYTAEVFFTLARRFDIPELAAFGLTSALPSEIRRSSGIKRSLGFLHHSEGRQQVPEQAVQFNVPGEHAEWHLYRPHVDQHAWTIARRYGAVVVPHRPAVADVRVGAGGADVLLADGSLHRARFVVDGSGAGSPLVRRLGAEDAAPKLRSRSRVLATHMYGVRPYEQCVRQADYVSATDWSMGTISHLFPGGWLQLAHFGNGEDPVNPLTSVVLSLDPGRYADLPGDPEQAFRELVRRFPTLARSFKDAVAARPWTAARVWQRTAGPAFGEGWFLFDRTFSRNDLFLSRDVTMTAEMVHALAPALVEAARRDDWSTPALRRAALFQERLVDFNDRLLAGARTATTDFRLWNAYSRVWLLWSMLSALSLKSARNRCLARGRWEEVERFGDDAFWFRPPDGLPGLLDRALGELAEVEAGTRSASACAGRLFTLLRRAPFVPPVYRFADPDARYYHFSTARRLRMLLWSKTVAPAEFRTMMTKENLTNVPPPAMH</sequence>
<protein>
    <submittedName>
        <fullName evidence="3">PrlM</fullName>
    </submittedName>
</protein>
<dbReference type="SUPFAM" id="SSF51905">
    <property type="entry name" value="FAD/NAD(P)-binding domain"/>
    <property type="match status" value="1"/>
</dbReference>
<evidence type="ECO:0000313" key="3">
    <source>
        <dbReference type="EMBL" id="AGC24267.1"/>
    </source>
</evidence>
<dbReference type="InterPro" id="IPR036188">
    <property type="entry name" value="FAD/NAD-bd_sf"/>
</dbReference>
<dbReference type="GO" id="GO:0016491">
    <property type="term" value="F:oxidoreductase activity"/>
    <property type="evidence" value="ECO:0007669"/>
    <property type="project" value="UniProtKB-KW"/>
</dbReference>